<dbReference type="AlphaFoldDB" id="A0A8H6WXQ1"/>
<proteinExistence type="predicted"/>
<accession>A0A8H6WXQ1</accession>
<reference evidence="1" key="1">
    <citation type="submission" date="2020-05" db="EMBL/GenBank/DDBJ databases">
        <title>Mycena genomes resolve the evolution of fungal bioluminescence.</title>
        <authorList>
            <person name="Tsai I.J."/>
        </authorList>
    </citation>
    <scope>NUCLEOTIDE SEQUENCE</scope>
    <source>
        <strain evidence="1">CCC161011</strain>
    </source>
</reference>
<dbReference type="OrthoDB" id="3362246at2759"/>
<evidence type="ECO:0000313" key="1">
    <source>
        <dbReference type="EMBL" id="KAF7330585.1"/>
    </source>
</evidence>
<evidence type="ECO:0000313" key="2">
    <source>
        <dbReference type="Proteomes" id="UP000620124"/>
    </source>
</evidence>
<organism evidence="1 2">
    <name type="scientific">Mycena venus</name>
    <dbReference type="NCBI Taxonomy" id="2733690"/>
    <lineage>
        <taxon>Eukaryota</taxon>
        <taxon>Fungi</taxon>
        <taxon>Dikarya</taxon>
        <taxon>Basidiomycota</taxon>
        <taxon>Agaricomycotina</taxon>
        <taxon>Agaricomycetes</taxon>
        <taxon>Agaricomycetidae</taxon>
        <taxon>Agaricales</taxon>
        <taxon>Marasmiineae</taxon>
        <taxon>Mycenaceae</taxon>
        <taxon>Mycena</taxon>
    </lineage>
</organism>
<dbReference type="EMBL" id="JACAZI010000033">
    <property type="protein sequence ID" value="KAF7330585.1"/>
    <property type="molecule type" value="Genomic_DNA"/>
</dbReference>
<comment type="caution">
    <text evidence="1">The sequence shown here is derived from an EMBL/GenBank/DDBJ whole genome shotgun (WGS) entry which is preliminary data.</text>
</comment>
<protein>
    <submittedName>
        <fullName evidence="1">Uncharacterized protein</fullName>
    </submittedName>
</protein>
<sequence>MSSPGAVDKQMIVTCEPHKKVGYTNSNTSSGNTSLSTMQSVLLLAALVLGAAAHDLTINTPTIGGVAGAAECQPLLLGWSGGTPPYIIVSLAFISVAFRAGTDSSRRTVDTQPPGAAHVAEFDGQTGTSVTWTNVNATVGTQLLLTIKDNTGLSKTSAVFPVTTGSGDDCLSKY</sequence>
<dbReference type="Proteomes" id="UP000620124">
    <property type="component" value="Unassembled WGS sequence"/>
</dbReference>
<name>A0A8H6WXQ1_9AGAR</name>
<keyword evidence="2" id="KW-1185">Reference proteome</keyword>
<gene>
    <name evidence="1" type="ORF">MVEN_02498800</name>
</gene>